<reference evidence="2" key="1">
    <citation type="journal article" date="2012" name="Plant J.">
        <title>Isolation of the floral morph-related genes in heterostylous flax (Linum grandiflorum): the genetic polymorphism and the transcriptional and post-transcriptional regulations of the S locus.</title>
        <authorList>
            <person name="Ushijima K."/>
            <person name="Nakano R."/>
            <person name="Bando M."/>
            <person name="Shigezane Y."/>
            <person name="Ikeda K."/>
            <person name="Namba Y."/>
            <person name="Kume S."/>
            <person name="Kitabata T."/>
            <person name="Mori H."/>
            <person name="Kubo Y."/>
        </authorList>
    </citation>
    <scope>NUCLEOTIDE SEQUENCE</scope>
    <source>
        <tissue evidence="2">Style</tissue>
    </source>
</reference>
<dbReference type="AlphaFoldDB" id="G9M8Q0"/>
<organism evidence="2">
    <name type="scientific">Linum grandiflorum</name>
    <dbReference type="NCBI Taxonomy" id="559336"/>
    <lineage>
        <taxon>Eukaryota</taxon>
        <taxon>Viridiplantae</taxon>
        <taxon>Streptophyta</taxon>
        <taxon>Embryophyta</taxon>
        <taxon>Tracheophyta</taxon>
        <taxon>Spermatophyta</taxon>
        <taxon>Magnoliopsida</taxon>
        <taxon>eudicotyledons</taxon>
        <taxon>Gunneridae</taxon>
        <taxon>Pentapetalae</taxon>
        <taxon>rosids</taxon>
        <taxon>fabids</taxon>
        <taxon>Malpighiales</taxon>
        <taxon>Linaceae</taxon>
        <taxon>Linum</taxon>
    </lineage>
</organism>
<proteinExistence type="evidence at transcript level"/>
<sequence>MLSSCRSFPSCGSLVQNMQNSMKPVTGKRLSSISRSKSDSSTIEESGWTGYFDDLVASNSNNKEDTRSLSYDKRESQSSYIISDAASVAANEPEKKDKSKSDIHEKRIFKRSRRRRSLVGDDVLEDTASSDNGNNSMVGNHDSFVPTFRSIQFSTNHADKIKYTTSTRLGRME</sequence>
<dbReference type="InterPro" id="IPR039280">
    <property type="entry name" value="VUP"/>
</dbReference>
<dbReference type="PANTHER" id="PTHR33974">
    <property type="entry name" value="VASCULAR-RELATED UNKNOWN PROTEIN 1-RELATED"/>
    <property type="match status" value="1"/>
</dbReference>
<feature type="region of interest" description="Disordered" evidence="1">
    <location>
        <begin position="83"/>
        <end position="103"/>
    </location>
</feature>
<evidence type="ECO:0000256" key="1">
    <source>
        <dbReference type="SAM" id="MobiDB-lite"/>
    </source>
</evidence>
<gene>
    <name evidence="2" type="primary">TSS1</name>
</gene>
<dbReference type="GO" id="GO:0010089">
    <property type="term" value="P:xylem development"/>
    <property type="evidence" value="ECO:0007669"/>
    <property type="project" value="InterPro"/>
</dbReference>
<dbReference type="EMBL" id="AB617824">
    <property type="protein sequence ID" value="BAL41444.1"/>
    <property type="molecule type" value="mRNA"/>
</dbReference>
<name>G9M8Q0_9ROSI</name>
<dbReference type="PANTHER" id="PTHR33974:SF2">
    <property type="entry name" value="VASCULAR-RELATED UNKNOWN PROTEIN 1"/>
    <property type="match status" value="1"/>
</dbReference>
<feature type="region of interest" description="Disordered" evidence="1">
    <location>
        <begin position="19"/>
        <end position="46"/>
    </location>
</feature>
<evidence type="ECO:0000313" key="2">
    <source>
        <dbReference type="EMBL" id="BAL41444.1"/>
    </source>
</evidence>
<feature type="compositionally biased region" description="Low complexity" evidence="1">
    <location>
        <begin position="28"/>
        <end position="46"/>
    </location>
</feature>
<feature type="compositionally biased region" description="Basic and acidic residues" evidence="1">
    <location>
        <begin position="92"/>
        <end position="103"/>
    </location>
</feature>
<accession>G9M8Q0</accession>
<protein>
    <submittedName>
        <fullName evidence="2">Thrum style-specific protein 1</fullName>
    </submittedName>
</protein>